<dbReference type="EMBL" id="RCZH01000021">
    <property type="protein sequence ID" value="TPG33366.1"/>
    <property type="molecule type" value="Genomic_DNA"/>
</dbReference>
<dbReference type="Pfam" id="PF01734">
    <property type="entry name" value="Patatin"/>
    <property type="match status" value="1"/>
</dbReference>
<dbReference type="InterPro" id="IPR043864">
    <property type="entry name" value="Omp85-like_dom"/>
</dbReference>
<feature type="short sequence motif" description="DGA/G" evidence="4">
    <location>
        <begin position="258"/>
        <end position="260"/>
    </location>
</feature>
<dbReference type="STRING" id="29533.SAMN05444387_3935"/>
<dbReference type="GO" id="GO:0016042">
    <property type="term" value="P:lipid catabolic process"/>
    <property type="evidence" value="ECO:0007669"/>
    <property type="project" value="UniProtKB-UniRule"/>
</dbReference>
<feature type="short sequence motif" description="GXSXG" evidence="4">
    <location>
        <begin position="112"/>
        <end position="116"/>
    </location>
</feature>
<proteinExistence type="predicted"/>
<keyword evidence="1 4" id="KW-0378">Hydrolase</keyword>
<keyword evidence="3 4" id="KW-0443">Lipid metabolism</keyword>
<dbReference type="OrthoDB" id="9770965at2"/>
<accession>A0A502EA25</accession>
<evidence type="ECO:0000256" key="3">
    <source>
        <dbReference type="ARBA" id="ARBA00023098"/>
    </source>
</evidence>
<dbReference type="InterPro" id="IPR050301">
    <property type="entry name" value="NTE"/>
</dbReference>
<evidence type="ECO:0000256" key="2">
    <source>
        <dbReference type="ARBA" id="ARBA00022963"/>
    </source>
</evidence>
<evidence type="ECO:0000259" key="5">
    <source>
        <dbReference type="PROSITE" id="PS51635"/>
    </source>
</evidence>
<dbReference type="AlphaFoldDB" id="A0A502EA25"/>
<organism evidence="6 7">
    <name type="scientific">Flavobacterium pectinovorum</name>
    <dbReference type="NCBI Taxonomy" id="29533"/>
    <lineage>
        <taxon>Bacteria</taxon>
        <taxon>Pseudomonadati</taxon>
        <taxon>Bacteroidota</taxon>
        <taxon>Flavobacteriia</taxon>
        <taxon>Flavobacteriales</taxon>
        <taxon>Flavobacteriaceae</taxon>
        <taxon>Flavobacterium</taxon>
    </lineage>
</organism>
<dbReference type="Gene3D" id="3.40.1090.10">
    <property type="entry name" value="Cytosolic phospholipase A2 catalytic domain"/>
    <property type="match status" value="2"/>
</dbReference>
<keyword evidence="2 4" id="KW-0442">Lipid degradation</keyword>
<feature type="domain" description="PNPLA" evidence="5">
    <location>
        <begin position="81"/>
        <end position="271"/>
    </location>
</feature>
<name>A0A502EA25_9FLAO</name>
<dbReference type="InterPro" id="IPR002641">
    <property type="entry name" value="PNPLA_dom"/>
</dbReference>
<dbReference type="InterPro" id="IPR016035">
    <property type="entry name" value="Acyl_Trfase/lysoPLipase"/>
</dbReference>
<evidence type="ECO:0000313" key="7">
    <source>
        <dbReference type="Proteomes" id="UP000319700"/>
    </source>
</evidence>
<dbReference type="PANTHER" id="PTHR14226">
    <property type="entry name" value="NEUROPATHY TARGET ESTERASE/SWISS CHEESE D.MELANOGASTER"/>
    <property type="match status" value="1"/>
</dbReference>
<dbReference type="SUPFAM" id="SSF52151">
    <property type="entry name" value="FabD/lysophospholipase-like"/>
    <property type="match status" value="1"/>
</dbReference>
<protein>
    <submittedName>
        <fullName evidence="6">Patatin</fullName>
    </submittedName>
</protein>
<feature type="active site" description="Nucleophile" evidence="4">
    <location>
        <position position="114"/>
    </location>
</feature>
<dbReference type="Proteomes" id="UP000319700">
    <property type="component" value="Unassembled WGS sequence"/>
</dbReference>
<dbReference type="RefSeq" id="WP_140511449.1">
    <property type="nucleotide sequence ID" value="NZ_RCZH01000021.1"/>
</dbReference>
<evidence type="ECO:0000256" key="1">
    <source>
        <dbReference type="ARBA" id="ARBA00022801"/>
    </source>
</evidence>
<evidence type="ECO:0000256" key="4">
    <source>
        <dbReference type="PROSITE-ProRule" id="PRU01161"/>
    </source>
</evidence>
<gene>
    <name evidence="6" type="ORF">EAH81_23900</name>
</gene>
<dbReference type="Pfam" id="PF19143">
    <property type="entry name" value="Omp85_2"/>
    <property type="match status" value="1"/>
</dbReference>
<keyword evidence="7" id="KW-1185">Reference proteome</keyword>
<reference evidence="6 7" key="1">
    <citation type="journal article" date="2019" name="Environ. Microbiol.">
        <title>Species interactions and distinct microbial communities in high Arctic permafrost affected cryosols are associated with the CH4 and CO2 gas fluxes.</title>
        <authorList>
            <person name="Altshuler I."/>
            <person name="Hamel J."/>
            <person name="Turney S."/>
            <person name="Magnuson E."/>
            <person name="Levesque R."/>
            <person name="Greer C."/>
            <person name="Whyte L.G."/>
        </authorList>
    </citation>
    <scope>NUCLEOTIDE SEQUENCE [LARGE SCALE GENOMIC DNA]</scope>
    <source>
        <strain evidence="6 7">42</strain>
    </source>
</reference>
<dbReference type="PANTHER" id="PTHR14226:SF29">
    <property type="entry name" value="NEUROPATHY TARGET ESTERASE SWS"/>
    <property type="match status" value="1"/>
</dbReference>
<feature type="short sequence motif" description="GXGXXG" evidence="4">
    <location>
        <begin position="85"/>
        <end position="90"/>
    </location>
</feature>
<dbReference type="PROSITE" id="PS51635">
    <property type="entry name" value="PNPLA"/>
    <property type="match status" value="1"/>
</dbReference>
<evidence type="ECO:0000313" key="6">
    <source>
        <dbReference type="EMBL" id="TPG33366.1"/>
    </source>
</evidence>
<feature type="active site" description="Proton acceptor" evidence="4">
    <location>
        <position position="258"/>
    </location>
</feature>
<dbReference type="GO" id="GO:0016787">
    <property type="term" value="F:hydrolase activity"/>
    <property type="evidence" value="ECO:0007669"/>
    <property type="project" value="UniProtKB-UniRule"/>
</dbReference>
<comment type="caution">
    <text evidence="6">The sequence shown here is derived from an EMBL/GenBank/DDBJ whole genome shotgun (WGS) entry which is preliminary data.</text>
</comment>
<sequence>MRPIQLFITNTRSKRFFSTSKKGASKVALFLQEKISFSHSQLSISIWGVTAVFLTLFLFNTQKTFSQDKKQDSIKRPKIGLVLSGGGAKGFAHIGVLKVLEEAGIKIDYIGGTSMGSVIGGLYASGYNASQIDSIFKKTNFDDLINDYIPRSSKNFYGKKNDELYAIVLPFSNFRVGIPEALSKGMYNYNLLTSLTRNVRHVRDFNKLPTPFLCIGTNIETGEEVLLNKGNLVQAMMASAAFPSLFTPVEIDGNLLVDGGVVNNYPIKEVRNLGADIIIGVDVQDDLMNRKNLKNATRILVQITNLQSIDKMKSKIKDTDIYIKPDIRDYGVISFDKGEEIIRKGEEAAFAVYEKIKSLTNEETFYKKPKLKVSSDTLEIKKINSTKLDNYTREYINGKLRFKPESTITYDDLKTGINNINATQNFSTISYCLEPDGISDDLDLVLKENPTQTFLKLGLHYDGLYKSGILLNLTHKKTFLKNDITSLDIILGDNFRYDLNYYVENGFNISFGFKSRLNQFNRNVTTSISNLTGLNQNVNLINVDFLDLTNQAYFQTIFVQKFLMGGGVEYKYLKINSPTLSNAENIIDKSNYLSVFGYLKFDSFDNKSYPHSGLYFSTDLQTYLASSDYTNKFKPFSIAKAEVAFAKTLFRKATVKIGADAGFNIGSDSVPFFDFILGGYGYNKINNFNYFYGYDFLSIAGNSYIKTDITLDYEIFKKNHVNLSANFANLGDDIFTTVDWVSMPKYSGYAIGYGLETIIGPIEVKQSWSPELSKSFTWFSIGFSF</sequence>
<dbReference type="CDD" id="cd07205">
    <property type="entry name" value="Pat_PNPLA6_PNPLA7_NTE1_like"/>
    <property type="match status" value="1"/>
</dbReference>